<sequence length="493" mass="50665">MTTRATGGDPHATPSATPSAAEYAQVVRRLTRAATRSGAALVADVTALADGRAALVDPLAGAGHSTPRSAGAAGLRAVTQPQAHSRLSLHQVSGADGPVLVLAPGPAASASLVTLTAQTAVDLLRVRARRAEEARGAEQRLHTAVLRLLLRGRADTAAEVLGTSATHATVYRLTGPGAGAAHEALWRATQTEASGAGPRVLVCLDGAELAVVACHGAPDPRGADGDQHPTRPLLARLTERHQLVGGEAAPAPLDMFVTAWAEAGAARTGAAVGRIAAAHGLAAHGLLHVVPPDRLAAWSAAVLLPLDGEQRRTLEAWLRSGSAQAATAALGVSEGTVRTRLRGVGARLAADLDHPTVQAQLLLALRVPAGPARATAAVPVLPHPPVPDALLGREHARGWASALLEPLDKRLRIALRCWLAHRGRTAPAAAELVLHRTTLTTWLGECGRALGLDLSSATVRAELRLAVETAAAPDDVPAALPRRGGRTYRGARP</sequence>
<reference evidence="3" key="1">
    <citation type="journal article" date="2014" name="Int. J. Syst. Evol. Microbiol.">
        <title>Complete genome sequence of Corynebacterium casei LMG S-19264T (=DSM 44701T), isolated from a smear-ripened cheese.</title>
        <authorList>
            <consortium name="US DOE Joint Genome Institute (JGI-PGF)"/>
            <person name="Walter F."/>
            <person name="Albersmeier A."/>
            <person name="Kalinowski J."/>
            <person name="Ruckert C."/>
        </authorList>
    </citation>
    <scope>NUCLEOTIDE SEQUENCE</scope>
    <source>
        <strain evidence="3">JCM 4784</strain>
    </source>
</reference>
<evidence type="ECO:0000259" key="2">
    <source>
        <dbReference type="Pfam" id="PF13556"/>
    </source>
</evidence>
<accession>A0A919DDW6</accession>
<evidence type="ECO:0000256" key="1">
    <source>
        <dbReference type="SAM" id="MobiDB-lite"/>
    </source>
</evidence>
<dbReference type="PANTHER" id="PTHR33744">
    <property type="entry name" value="CARBOHYDRATE DIACID REGULATOR"/>
    <property type="match status" value="1"/>
</dbReference>
<reference evidence="3" key="2">
    <citation type="submission" date="2020-09" db="EMBL/GenBank/DDBJ databases">
        <authorList>
            <person name="Sun Q."/>
            <person name="Ohkuma M."/>
        </authorList>
    </citation>
    <scope>NUCLEOTIDE SEQUENCE</scope>
    <source>
        <strain evidence="3">JCM 4784</strain>
    </source>
</reference>
<comment type="caution">
    <text evidence="3">The sequence shown here is derived from an EMBL/GenBank/DDBJ whole genome shotgun (WGS) entry which is preliminary data.</text>
</comment>
<protein>
    <recommendedName>
        <fullName evidence="2">PucR C-terminal helix-turn-helix domain-containing protein</fullName>
    </recommendedName>
</protein>
<feature type="region of interest" description="Disordered" evidence="1">
    <location>
        <begin position="1"/>
        <end position="20"/>
    </location>
</feature>
<evidence type="ECO:0000313" key="3">
    <source>
        <dbReference type="EMBL" id="GHE39459.1"/>
    </source>
</evidence>
<feature type="domain" description="PucR C-terminal helix-turn-helix" evidence="2">
    <location>
        <begin position="311"/>
        <end position="367"/>
    </location>
</feature>
<feature type="domain" description="PucR C-terminal helix-turn-helix" evidence="2">
    <location>
        <begin position="414"/>
        <end position="467"/>
    </location>
</feature>
<dbReference type="InterPro" id="IPR051448">
    <property type="entry name" value="CdaR-like_regulators"/>
</dbReference>
<dbReference type="InterPro" id="IPR042070">
    <property type="entry name" value="PucR_C-HTH_sf"/>
</dbReference>
<dbReference type="EMBL" id="BNBT01000005">
    <property type="protein sequence ID" value="GHE39459.1"/>
    <property type="molecule type" value="Genomic_DNA"/>
</dbReference>
<dbReference type="Pfam" id="PF13556">
    <property type="entry name" value="HTH_30"/>
    <property type="match status" value="2"/>
</dbReference>
<dbReference type="Proteomes" id="UP000608024">
    <property type="component" value="Unassembled WGS sequence"/>
</dbReference>
<dbReference type="Gene3D" id="1.10.10.2840">
    <property type="entry name" value="PucR C-terminal helix-turn-helix domain"/>
    <property type="match status" value="2"/>
</dbReference>
<name>A0A919DDW6_9ACTN</name>
<dbReference type="RefSeq" id="WP_229925323.1">
    <property type="nucleotide sequence ID" value="NZ_BNBT01000005.1"/>
</dbReference>
<organism evidence="3 4">
    <name type="scientific">Streptomyces longispororuber</name>
    <dbReference type="NCBI Taxonomy" id="68230"/>
    <lineage>
        <taxon>Bacteria</taxon>
        <taxon>Bacillati</taxon>
        <taxon>Actinomycetota</taxon>
        <taxon>Actinomycetes</taxon>
        <taxon>Kitasatosporales</taxon>
        <taxon>Streptomycetaceae</taxon>
        <taxon>Streptomyces</taxon>
    </lineage>
</organism>
<evidence type="ECO:0000313" key="4">
    <source>
        <dbReference type="Proteomes" id="UP000608024"/>
    </source>
</evidence>
<dbReference type="AlphaFoldDB" id="A0A919DDW6"/>
<dbReference type="PANTHER" id="PTHR33744:SF1">
    <property type="entry name" value="DNA-BINDING TRANSCRIPTIONAL ACTIVATOR ADER"/>
    <property type="match status" value="1"/>
</dbReference>
<proteinExistence type="predicted"/>
<dbReference type="InterPro" id="IPR025736">
    <property type="entry name" value="PucR_C-HTH_dom"/>
</dbReference>
<gene>
    <name evidence="3" type="ORF">GCM10018785_06350</name>
</gene>
<keyword evidence="4" id="KW-1185">Reference proteome</keyword>